<dbReference type="OrthoDB" id="9769132at2"/>
<dbReference type="AlphaFoldDB" id="A0A0E9M065"/>
<dbReference type="EMBL" id="BAZW01000033">
    <property type="protein sequence ID" value="GAO30879.1"/>
    <property type="molecule type" value="Genomic_DNA"/>
</dbReference>
<keyword evidence="4" id="KW-1185">Reference proteome</keyword>
<dbReference type="STRING" id="1236989.JCM15548_13197"/>
<keyword evidence="1" id="KW-0472">Membrane</keyword>
<gene>
    <name evidence="3" type="ORF">JCM15548_13197</name>
</gene>
<comment type="caution">
    <text evidence="3">The sequence shown here is derived from an EMBL/GenBank/DDBJ whole genome shotgun (WGS) entry which is preliminary data.</text>
</comment>
<sequence length="335" mass="36962">MTIKAQKIRLGIFIVFSAAILIFLIAFFTAREIFQKSDTYYVSFKDVSVSGMEVGSSVKYLGIKVGTIADIEINPEDVTSIIVTLTLKQGTPIKEDSKAEITTLGITGLKAIEIRDGTNEAPMLPPGEFIPAGSSITDDITGKAEVIAEKAEQVINNLLRLTHKDNEAKIMALVDQYHTLAQNTDQAVIRIDSMLNENREDVNTTIRSASEVAQSLLVSSEALQQTIHRINTIVDNDTINQIVANVWDVTETIKESNIKQLIDELAMAASQTQQLLIKVDDDINKGSRDLLESQQLINSTLRNLNEASRKINDNPSVLIRGSRTKNLPDNQLKNN</sequence>
<organism evidence="3 4">
    <name type="scientific">Geofilum rubicundum JCM 15548</name>
    <dbReference type="NCBI Taxonomy" id="1236989"/>
    <lineage>
        <taxon>Bacteria</taxon>
        <taxon>Pseudomonadati</taxon>
        <taxon>Bacteroidota</taxon>
        <taxon>Bacteroidia</taxon>
        <taxon>Marinilabiliales</taxon>
        <taxon>Marinilabiliaceae</taxon>
        <taxon>Geofilum</taxon>
    </lineage>
</organism>
<feature type="transmembrane region" description="Helical" evidence="1">
    <location>
        <begin position="12"/>
        <end position="30"/>
    </location>
</feature>
<dbReference type="Proteomes" id="UP000032900">
    <property type="component" value="Unassembled WGS sequence"/>
</dbReference>
<reference evidence="3 4" key="1">
    <citation type="journal article" date="2015" name="Microbes Environ.">
        <title>Distribution and evolution of nitrogen fixation genes in the phylum bacteroidetes.</title>
        <authorList>
            <person name="Inoue J."/>
            <person name="Oshima K."/>
            <person name="Suda W."/>
            <person name="Sakamoto M."/>
            <person name="Iino T."/>
            <person name="Noda S."/>
            <person name="Hongoh Y."/>
            <person name="Hattori M."/>
            <person name="Ohkuma M."/>
        </authorList>
    </citation>
    <scope>NUCLEOTIDE SEQUENCE [LARGE SCALE GENOMIC DNA]</scope>
    <source>
        <strain evidence="3">JCM 15548</strain>
    </source>
</reference>
<keyword evidence="1" id="KW-1133">Transmembrane helix</keyword>
<evidence type="ECO:0000313" key="4">
    <source>
        <dbReference type="Proteomes" id="UP000032900"/>
    </source>
</evidence>
<proteinExistence type="predicted"/>
<dbReference type="RefSeq" id="WP_062126358.1">
    <property type="nucleotide sequence ID" value="NZ_BAZW01000033.1"/>
</dbReference>
<dbReference type="PANTHER" id="PTHR36698">
    <property type="entry name" value="BLL5892 PROTEIN"/>
    <property type="match status" value="1"/>
</dbReference>
<evidence type="ECO:0000256" key="1">
    <source>
        <dbReference type="SAM" id="Phobius"/>
    </source>
</evidence>
<dbReference type="PANTHER" id="PTHR36698:SF3">
    <property type="entry name" value="ABC-TYPE TRANSPORT AUXILIARY LIPOPROTEIN COMPONENT DOMAIN-CONTAINING PROTEIN"/>
    <property type="match status" value="1"/>
</dbReference>
<dbReference type="Pfam" id="PF02470">
    <property type="entry name" value="MlaD"/>
    <property type="match status" value="1"/>
</dbReference>
<name>A0A0E9M065_9BACT</name>
<protein>
    <submittedName>
        <fullName evidence="3">ABC-type transport system</fullName>
    </submittedName>
</protein>
<evidence type="ECO:0000259" key="2">
    <source>
        <dbReference type="Pfam" id="PF02470"/>
    </source>
</evidence>
<dbReference type="InterPro" id="IPR003399">
    <property type="entry name" value="Mce/MlaD"/>
</dbReference>
<keyword evidence="1" id="KW-0812">Transmembrane</keyword>
<accession>A0A0E9M065</accession>
<evidence type="ECO:0000313" key="3">
    <source>
        <dbReference type="EMBL" id="GAO30879.1"/>
    </source>
</evidence>
<feature type="domain" description="Mce/MlaD" evidence="2">
    <location>
        <begin position="39"/>
        <end position="117"/>
    </location>
</feature>